<sequence>MGAIMKEILEPPEQSASDHLMRMETSSINTFRNSRAGECCRGFASMYA</sequence>
<accession>A0A2P4SR55</accession>
<protein>
    <submittedName>
        <fullName evidence="1">Uncharacterized protein</fullName>
    </submittedName>
</protein>
<proteinExistence type="predicted"/>
<evidence type="ECO:0000313" key="2">
    <source>
        <dbReference type="Proteomes" id="UP000237246"/>
    </source>
</evidence>
<evidence type="ECO:0000313" key="1">
    <source>
        <dbReference type="EMBL" id="POI26582.1"/>
    </source>
</evidence>
<keyword evidence="2" id="KW-1185">Reference proteome</keyword>
<dbReference type="Proteomes" id="UP000237246">
    <property type="component" value="Unassembled WGS sequence"/>
</dbReference>
<gene>
    <name evidence="1" type="ORF">CIB84_009668</name>
</gene>
<dbReference type="EMBL" id="PPHD01027942">
    <property type="protein sequence ID" value="POI26582.1"/>
    <property type="molecule type" value="Genomic_DNA"/>
</dbReference>
<reference evidence="1 2" key="1">
    <citation type="submission" date="2018-01" db="EMBL/GenBank/DDBJ databases">
        <title>Comparison of the Chinese Bamboo Partridge and Red Junglefowl genome sequences highlights the importance of demography in genome evolution.</title>
        <authorList>
            <person name="Tiley G.P."/>
            <person name="Kimball R.T."/>
            <person name="Braun E.L."/>
            <person name="Burleigh J.G."/>
        </authorList>
    </citation>
    <scope>NUCLEOTIDE SEQUENCE [LARGE SCALE GENOMIC DNA]</scope>
    <source>
        <strain evidence="1">RTK389</strain>
        <tissue evidence="1">Blood</tissue>
    </source>
</reference>
<organism evidence="1 2">
    <name type="scientific">Bambusicola thoracicus</name>
    <name type="common">Chinese bamboo-partridge</name>
    <name type="synonym">Perdix thoracica</name>
    <dbReference type="NCBI Taxonomy" id="9083"/>
    <lineage>
        <taxon>Eukaryota</taxon>
        <taxon>Metazoa</taxon>
        <taxon>Chordata</taxon>
        <taxon>Craniata</taxon>
        <taxon>Vertebrata</taxon>
        <taxon>Euteleostomi</taxon>
        <taxon>Archelosauria</taxon>
        <taxon>Archosauria</taxon>
        <taxon>Dinosauria</taxon>
        <taxon>Saurischia</taxon>
        <taxon>Theropoda</taxon>
        <taxon>Coelurosauria</taxon>
        <taxon>Aves</taxon>
        <taxon>Neognathae</taxon>
        <taxon>Galloanserae</taxon>
        <taxon>Galliformes</taxon>
        <taxon>Phasianidae</taxon>
        <taxon>Perdicinae</taxon>
        <taxon>Bambusicola</taxon>
    </lineage>
</organism>
<comment type="caution">
    <text evidence="1">The sequence shown here is derived from an EMBL/GenBank/DDBJ whole genome shotgun (WGS) entry which is preliminary data.</text>
</comment>
<dbReference type="OrthoDB" id="9831498at2759"/>
<name>A0A2P4SR55_BAMTH</name>
<dbReference type="AlphaFoldDB" id="A0A2P4SR55"/>